<dbReference type="PANTHER" id="PTHR43547">
    <property type="entry name" value="TWO-COMPONENT HISTIDINE KINASE"/>
    <property type="match status" value="1"/>
</dbReference>
<dbReference type="Pfam" id="PF07494">
    <property type="entry name" value="Reg_prop"/>
    <property type="match status" value="3"/>
</dbReference>
<organism evidence="3 4">
    <name type="scientific">Bacteroides xylanisolvens</name>
    <dbReference type="NCBI Taxonomy" id="371601"/>
    <lineage>
        <taxon>Bacteria</taxon>
        <taxon>Pseudomonadati</taxon>
        <taxon>Bacteroidota</taxon>
        <taxon>Bacteroidia</taxon>
        <taxon>Bacteroidales</taxon>
        <taxon>Bacteroidaceae</taxon>
        <taxon>Bacteroides</taxon>
    </lineage>
</organism>
<feature type="non-terminal residue" evidence="3">
    <location>
        <position position="335"/>
    </location>
</feature>
<protein>
    <submittedName>
        <fullName evidence="3">Histidine kinase</fullName>
    </submittedName>
</protein>
<dbReference type="InterPro" id="IPR011110">
    <property type="entry name" value="Reg_prop"/>
</dbReference>
<dbReference type="PANTHER" id="PTHR43547:SF2">
    <property type="entry name" value="HYBRID SIGNAL TRANSDUCTION HISTIDINE KINASE C"/>
    <property type="match status" value="1"/>
</dbReference>
<dbReference type="Gene3D" id="2.130.10.10">
    <property type="entry name" value="YVTN repeat-like/Quinoprotein amine dehydrogenase"/>
    <property type="match status" value="1"/>
</dbReference>
<sequence>MKRNLLLFLLSVCFFLPDFAATGQYNFIRVDGESGLSNSHVKSIIQDSYGFIWLGTRNGLNRYDGVSMKLYNCYDETLQHGNQVISALFEDNHRQLWIGTDDGVYIQELATGKFSFFDARTESGEQIRYNWIEDILADHSGNIWVNAPNQGVFRYQVETGKLFRYIPCPGKDKSKDFPQSICVDKDGAIWVGTYGAGIYRYSPEQDKFVAYATEALKGDFIFTLCDYGDELIVGVHEEELKRFNKKTGEVSVFPAPEVHRKIIRYAVCFGDELWVGTQNGVYVINEKQNSVQHIPADAGGKYGLGDAIVDKIYRDREGGTWICTQFGGASYLPVR</sequence>
<dbReference type="GO" id="GO:0000155">
    <property type="term" value="F:phosphorelay sensor kinase activity"/>
    <property type="evidence" value="ECO:0007669"/>
    <property type="project" value="TreeGrafter"/>
</dbReference>
<evidence type="ECO:0000313" key="3">
    <source>
        <dbReference type="EMBL" id="KAB6077496.1"/>
    </source>
</evidence>
<keyword evidence="3" id="KW-0808">Transferase</keyword>
<feature type="signal peptide" evidence="2">
    <location>
        <begin position="1"/>
        <end position="20"/>
    </location>
</feature>
<dbReference type="AlphaFoldDB" id="A0A6L4N872"/>
<dbReference type="RefSeq" id="WP_317166766.1">
    <property type="nucleotide sequence ID" value="NZ_WDER01000182.1"/>
</dbReference>
<comment type="caution">
    <text evidence="3">The sequence shown here is derived from an EMBL/GenBank/DDBJ whole genome shotgun (WGS) entry which is preliminary data.</text>
</comment>
<gene>
    <name evidence="3" type="ORF">GA560_25470</name>
</gene>
<dbReference type="SUPFAM" id="SSF63829">
    <property type="entry name" value="Calcium-dependent phosphotriesterase"/>
    <property type="match status" value="1"/>
</dbReference>
<proteinExistence type="predicted"/>
<evidence type="ECO:0000256" key="2">
    <source>
        <dbReference type="SAM" id="SignalP"/>
    </source>
</evidence>
<name>A0A6L4N872_9BACE</name>
<dbReference type="EMBL" id="WDER01000182">
    <property type="protein sequence ID" value="KAB6077496.1"/>
    <property type="molecule type" value="Genomic_DNA"/>
</dbReference>
<accession>A0A6L4N872</accession>
<dbReference type="InterPro" id="IPR015943">
    <property type="entry name" value="WD40/YVTN_repeat-like_dom_sf"/>
</dbReference>
<evidence type="ECO:0000256" key="1">
    <source>
        <dbReference type="ARBA" id="ARBA00022553"/>
    </source>
</evidence>
<keyword evidence="1" id="KW-0597">Phosphoprotein</keyword>
<evidence type="ECO:0000313" key="4">
    <source>
        <dbReference type="Proteomes" id="UP000474077"/>
    </source>
</evidence>
<keyword evidence="3" id="KW-0418">Kinase</keyword>
<reference evidence="3 4" key="1">
    <citation type="journal article" date="2019" name="Nat. Med.">
        <title>A library of human gut bacterial isolates paired with longitudinal multiomics data enables mechanistic microbiome research.</title>
        <authorList>
            <person name="Poyet M."/>
            <person name="Groussin M."/>
            <person name="Gibbons S.M."/>
            <person name="Avila-Pacheco J."/>
            <person name="Jiang X."/>
            <person name="Kearney S.M."/>
            <person name="Perrotta A.R."/>
            <person name="Berdy B."/>
            <person name="Zhao S."/>
            <person name="Lieberman T.D."/>
            <person name="Swanson P.K."/>
            <person name="Smith M."/>
            <person name="Roesemann S."/>
            <person name="Alexander J.E."/>
            <person name="Rich S.A."/>
            <person name="Livny J."/>
            <person name="Vlamakis H."/>
            <person name="Clish C."/>
            <person name="Bullock K."/>
            <person name="Deik A."/>
            <person name="Scott J."/>
            <person name="Pierce K.A."/>
            <person name="Xavier R.J."/>
            <person name="Alm E.J."/>
        </authorList>
    </citation>
    <scope>NUCLEOTIDE SEQUENCE [LARGE SCALE GENOMIC DNA]</scope>
    <source>
        <strain evidence="3 4">BIOML-A73</strain>
    </source>
</reference>
<keyword evidence="2" id="KW-0732">Signal</keyword>
<feature type="chain" id="PRO_5027055031" evidence="2">
    <location>
        <begin position="21"/>
        <end position="335"/>
    </location>
</feature>
<dbReference type="Proteomes" id="UP000474077">
    <property type="component" value="Unassembled WGS sequence"/>
</dbReference>